<dbReference type="EMBL" id="CM046391">
    <property type="protein sequence ID" value="KAI8559047.1"/>
    <property type="molecule type" value="Genomic_DNA"/>
</dbReference>
<organism evidence="1 2">
    <name type="scientific">Rhododendron molle</name>
    <name type="common">Chinese azalea</name>
    <name type="synonym">Azalea mollis</name>
    <dbReference type="NCBI Taxonomy" id="49168"/>
    <lineage>
        <taxon>Eukaryota</taxon>
        <taxon>Viridiplantae</taxon>
        <taxon>Streptophyta</taxon>
        <taxon>Embryophyta</taxon>
        <taxon>Tracheophyta</taxon>
        <taxon>Spermatophyta</taxon>
        <taxon>Magnoliopsida</taxon>
        <taxon>eudicotyledons</taxon>
        <taxon>Gunneridae</taxon>
        <taxon>Pentapetalae</taxon>
        <taxon>asterids</taxon>
        <taxon>Ericales</taxon>
        <taxon>Ericaceae</taxon>
        <taxon>Ericoideae</taxon>
        <taxon>Rhodoreae</taxon>
        <taxon>Rhododendron</taxon>
    </lineage>
</organism>
<evidence type="ECO:0000313" key="2">
    <source>
        <dbReference type="Proteomes" id="UP001062846"/>
    </source>
</evidence>
<sequence length="95" mass="10733">MGGGVVQWCAQHRADGSCIRWLGSHLRIELFSIVVVEIKSEPSDTRFDGLEVRSMVLCISLHSTNPKFVQRMLSMLSYFVLNLQVVSCSQSPFWS</sequence>
<proteinExistence type="predicted"/>
<gene>
    <name evidence="1" type="ORF">RHMOL_Rhmol04G0144600</name>
</gene>
<keyword evidence="2" id="KW-1185">Reference proteome</keyword>
<protein>
    <submittedName>
        <fullName evidence="1">Uncharacterized protein</fullName>
    </submittedName>
</protein>
<comment type="caution">
    <text evidence="1">The sequence shown here is derived from an EMBL/GenBank/DDBJ whole genome shotgun (WGS) entry which is preliminary data.</text>
</comment>
<name>A0ACC0P2Q9_RHOML</name>
<evidence type="ECO:0000313" key="1">
    <source>
        <dbReference type="EMBL" id="KAI8559047.1"/>
    </source>
</evidence>
<reference evidence="1" key="1">
    <citation type="submission" date="2022-02" db="EMBL/GenBank/DDBJ databases">
        <title>Plant Genome Project.</title>
        <authorList>
            <person name="Zhang R.-G."/>
        </authorList>
    </citation>
    <scope>NUCLEOTIDE SEQUENCE</scope>
    <source>
        <strain evidence="1">AT1</strain>
    </source>
</reference>
<dbReference type="Proteomes" id="UP001062846">
    <property type="component" value="Chromosome 4"/>
</dbReference>
<accession>A0ACC0P2Q9</accession>